<protein>
    <submittedName>
        <fullName evidence="3">Peroxynitrite isomerase THAP4</fullName>
    </submittedName>
</protein>
<sequence length="170" mass="19123">MASAPTVLQGKPFNEAIKPLLWLLGKWESVEGKGTFPTIPPFSYGEQIEFTSFGQPMVNYSSFSWHPEKKTAMHLESGFLRIKPGTNQVAFLVAHNFGLTTVEEGEVVGNKVSMTSKDITRMSWAKDPAVTKIVRTFELLNDHTLEQVLHMETSSTPLCEHLKIVYKRKP</sequence>
<dbReference type="InterPro" id="IPR014878">
    <property type="entry name" value="THAP4-like_heme-bd"/>
</dbReference>
<organism evidence="3 4">
    <name type="scientific">Frankliniella fusca</name>
    <dbReference type="NCBI Taxonomy" id="407009"/>
    <lineage>
        <taxon>Eukaryota</taxon>
        <taxon>Metazoa</taxon>
        <taxon>Ecdysozoa</taxon>
        <taxon>Arthropoda</taxon>
        <taxon>Hexapoda</taxon>
        <taxon>Insecta</taxon>
        <taxon>Pterygota</taxon>
        <taxon>Neoptera</taxon>
        <taxon>Paraneoptera</taxon>
        <taxon>Thysanoptera</taxon>
        <taxon>Terebrantia</taxon>
        <taxon>Thripoidea</taxon>
        <taxon>Thripidae</taxon>
        <taxon>Frankliniella</taxon>
    </lineage>
</organism>
<reference evidence="3" key="1">
    <citation type="submission" date="2021-07" db="EMBL/GenBank/DDBJ databases">
        <authorList>
            <person name="Catto M.A."/>
            <person name="Jacobson A."/>
            <person name="Kennedy G."/>
            <person name="Labadie P."/>
            <person name="Hunt B.G."/>
            <person name="Srinivasan R."/>
        </authorList>
    </citation>
    <scope>NUCLEOTIDE SEQUENCE</scope>
    <source>
        <strain evidence="3">PL_HMW_Pooled</strain>
        <tissue evidence="3">Head</tissue>
    </source>
</reference>
<dbReference type="InterPro" id="IPR045165">
    <property type="entry name" value="Nitrobindin"/>
</dbReference>
<dbReference type="EMBL" id="JAHWGI010001243">
    <property type="protein sequence ID" value="KAK3926248.1"/>
    <property type="molecule type" value="Genomic_DNA"/>
</dbReference>
<dbReference type="CDD" id="cd07828">
    <property type="entry name" value="lipocalin_heme-bd-THAP4-like"/>
    <property type="match status" value="1"/>
</dbReference>
<keyword evidence="4" id="KW-1185">Reference proteome</keyword>
<evidence type="ECO:0000256" key="1">
    <source>
        <dbReference type="ARBA" id="ARBA00036993"/>
    </source>
</evidence>
<comment type="caution">
    <text evidence="3">The sequence shown here is derived from an EMBL/GenBank/DDBJ whole genome shotgun (WGS) entry which is preliminary data.</text>
</comment>
<name>A0AAE1HRU6_9NEOP</name>
<dbReference type="Proteomes" id="UP001219518">
    <property type="component" value="Unassembled WGS sequence"/>
</dbReference>
<dbReference type="GO" id="GO:0016853">
    <property type="term" value="F:isomerase activity"/>
    <property type="evidence" value="ECO:0007669"/>
    <property type="project" value="UniProtKB-KW"/>
</dbReference>
<evidence type="ECO:0000259" key="2">
    <source>
        <dbReference type="Pfam" id="PF08768"/>
    </source>
</evidence>
<comment type="catalytic activity">
    <reaction evidence="1">
        <text>peroxynitrite = nitrate</text>
        <dbReference type="Rhea" id="RHEA:63116"/>
        <dbReference type="ChEBI" id="CHEBI:17632"/>
        <dbReference type="ChEBI" id="CHEBI:25941"/>
    </reaction>
    <physiologicalReaction direction="left-to-right" evidence="1">
        <dbReference type="Rhea" id="RHEA:63117"/>
    </physiologicalReaction>
</comment>
<reference evidence="3" key="2">
    <citation type="journal article" date="2023" name="BMC Genomics">
        <title>Pest status, molecular evolution, and epigenetic factors derived from the genome assembly of Frankliniella fusca, a thysanopteran phytovirus vector.</title>
        <authorList>
            <person name="Catto M.A."/>
            <person name="Labadie P.E."/>
            <person name="Jacobson A.L."/>
            <person name="Kennedy G.G."/>
            <person name="Srinivasan R."/>
            <person name="Hunt B.G."/>
        </authorList>
    </citation>
    <scope>NUCLEOTIDE SEQUENCE</scope>
    <source>
        <strain evidence="3">PL_HMW_Pooled</strain>
    </source>
</reference>
<dbReference type="PANTHER" id="PTHR15854">
    <property type="entry name" value="THAP4 PROTEIN"/>
    <property type="match status" value="1"/>
</dbReference>
<evidence type="ECO:0000313" key="3">
    <source>
        <dbReference type="EMBL" id="KAK3926248.1"/>
    </source>
</evidence>
<proteinExistence type="predicted"/>
<dbReference type="InterPro" id="IPR012674">
    <property type="entry name" value="Calycin"/>
</dbReference>
<dbReference type="PANTHER" id="PTHR15854:SF4">
    <property type="entry name" value="PEROXYNITRITE ISOMERASE THAP4"/>
    <property type="match status" value="1"/>
</dbReference>
<dbReference type="Pfam" id="PF08768">
    <property type="entry name" value="THAP4_heme-bd"/>
    <property type="match status" value="1"/>
</dbReference>
<gene>
    <name evidence="3" type="ORF">KUF71_014497</name>
</gene>
<evidence type="ECO:0000313" key="4">
    <source>
        <dbReference type="Proteomes" id="UP001219518"/>
    </source>
</evidence>
<dbReference type="SUPFAM" id="SSF50814">
    <property type="entry name" value="Lipocalins"/>
    <property type="match status" value="1"/>
</dbReference>
<dbReference type="AlphaFoldDB" id="A0AAE1HRU6"/>
<keyword evidence="3" id="KW-0413">Isomerase</keyword>
<feature type="domain" description="THAP4-like heme-binding" evidence="2">
    <location>
        <begin position="17"/>
        <end position="168"/>
    </location>
</feature>
<accession>A0AAE1HRU6</accession>
<dbReference type="Gene3D" id="2.40.128.20">
    <property type="match status" value="1"/>
</dbReference>